<dbReference type="SUPFAM" id="SSF53254">
    <property type="entry name" value="Phosphoglycerate mutase-like"/>
    <property type="match status" value="1"/>
</dbReference>
<evidence type="ECO:0000256" key="1">
    <source>
        <dbReference type="PIRSR" id="PIRSR613078-1"/>
    </source>
</evidence>
<reference evidence="3 4" key="1">
    <citation type="journal article" date="2016" name="Nat. Commun.">
        <title>Thousands of microbial genomes shed light on interconnected biogeochemical processes in an aquifer system.</title>
        <authorList>
            <person name="Anantharaman K."/>
            <person name="Brown C.T."/>
            <person name="Hug L.A."/>
            <person name="Sharon I."/>
            <person name="Castelle C.J."/>
            <person name="Probst A.J."/>
            <person name="Thomas B.C."/>
            <person name="Singh A."/>
            <person name="Wilkins M.J."/>
            <person name="Karaoz U."/>
            <person name="Brodie E.L."/>
            <person name="Williams K.H."/>
            <person name="Hubbard S.S."/>
            <person name="Banfield J.F."/>
        </authorList>
    </citation>
    <scope>NUCLEOTIDE SEQUENCE [LARGE SCALE GENOMIC DNA]</scope>
</reference>
<evidence type="ECO:0008006" key="5">
    <source>
        <dbReference type="Google" id="ProtNLM"/>
    </source>
</evidence>
<dbReference type="SMART" id="SM00855">
    <property type="entry name" value="PGAM"/>
    <property type="match status" value="1"/>
</dbReference>
<dbReference type="InterPro" id="IPR013078">
    <property type="entry name" value="His_Pase_superF_clade-1"/>
</dbReference>
<dbReference type="GO" id="GO:0005737">
    <property type="term" value="C:cytoplasm"/>
    <property type="evidence" value="ECO:0007669"/>
    <property type="project" value="TreeGrafter"/>
</dbReference>
<dbReference type="Pfam" id="PF00300">
    <property type="entry name" value="His_Phos_1"/>
    <property type="match status" value="1"/>
</dbReference>
<dbReference type="InterPro" id="IPR029033">
    <property type="entry name" value="His_PPase_superfam"/>
</dbReference>
<proteinExistence type="predicted"/>
<evidence type="ECO:0000313" key="4">
    <source>
        <dbReference type="Proteomes" id="UP000177169"/>
    </source>
</evidence>
<gene>
    <name evidence="3" type="ORF">A3D01_04305</name>
</gene>
<evidence type="ECO:0000256" key="2">
    <source>
        <dbReference type="PIRSR" id="PIRSR613078-2"/>
    </source>
</evidence>
<feature type="active site" description="Tele-phosphohistidine intermediate" evidence="1">
    <location>
        <position position="9"/>
    </location>
</feature>
<feature type="active site" description="Proton donor/acceptor" evidence="1">
    <location>
        <position position="83"/>
    </location>
</feature>
<dbReference type="STRING" id="1802505.A3D01_04305"/>
<comment type="caution">
    <text evidence="3">The sequence shown here is derived from an EMBL/GenBank/DDBJ whole genome shotgun (WGS) entry which is preliminary data.</text>
</comment>
<dbReference type="AlphaFoldDB" id="A0A1F7Z0A7"/>
<dbReference type="CDD" id="cd07067">
    <property type="entry name" value="HP_PGM_like"/>
    <property type="match status" value="1"/>
</dbReference>
<accession>A0A1F7Z0A7</accession>
<dbReference type="Gene3D" id="3.40.50.1240">
    <property type="entry name" value="Phosphoglycerate mutase-like"/>
    <property type="match status" value="1"/>
</dbReference>
<feature type="binding site" evidence="2">
    <location>
        <position position="94"/>
    </location>
    <ligand>
        <name>substrate</name>
    </ligand>
</feature>
<dbReference type="EMBL" id="MGGR01000032">
    <property type="protein sequence ID" value="OGM32378.1"/>
    <property type="molecule type" value="Genomic_DNA"/>
</dbReference>
<feature type="binding site" evidence="2">
    <location>
        <begin position="8"/>
        <end position="15"/>
    </location>
    <ligand>
        <name>substrate</name>
    </ligand>
</feature>
<name>A0A1F7Z0A7_9BACT</name>
<evidence type="ECO:0000313" key="3">
    <source>
        <dbReference type="EMBL" id="OGM32378.1"/>
    </source>
</evidence>
<dbReference type="InterPro" id="IPR050275">
    <property type="entry name" value="PGM_Phosphatase"/>
</dbReference>
<dbReference type="Proteomes" id="UP000177169">
    <property type="component" value="Unassembled WGS sequence"/>
</dbReference>
<protein>
    <recommendedName>
        <fullName evidence="5">Phosphoglycerate mutase</fullName>
    </recommendedName>
</protein>
<dbReference type="PANTHER" id="PTHR48100:SF1">
    <property type="entry name" value="HISTIDINE PHOSPHATASE FAMILY PROTEIN-RELATED"/>
    <property type="match status" value="1"/>
</dbReference>
<dbReference type="GO" id="GO:0016791">
    <property type="term" value="F:phosphatase activity"/>
    <property type="evidence" value="ECO:0007669"/>
    <property type="project" value="TreeGrafter"/>
</dbReference>
<sequence>MAKIIVVRHAESVANAEGIYQGQTFDTGLSPLGKKQARALAVKLSLFRINRVFASPLKRTKETAEVIAKKLGKKVETSAEIIETNHGVWEGKDKKWIKQNYSDLMNLWMSSPSQTTFPEGEKFNETVDRVKKFFFSHSWKGVSLVVTHDNVIRILICLACGIPIDAMWNAYLEPAAISIFRVTGINGTKKFEIIVLNETSHLKNLHANITKHAL</sequence>
<dbReference type="PANTHER" id="PTHR48100">
    <property type="entry name" value="BROAD-SPECIFICITY PHOSPHATASE YOR283W-RELATED"/>
    <property type="match status" value="1"/>
</dbReference>
<feature type="binding site" evidence="2">
    <location>
        <position position="59"/>
    </location>
    <ligand>
        <name>substrate</name>
    </ligand>
</feature>
<organism evidence="3 4">
    <name type="scientific">Candidatus Woesebacteria bacterium RIFCSPHIGHO2_02_FULL_39_13</name>
    <dbReference type="NCBI Taxonomy" id="1802505"/>
    <lineage>
        <taxon>Bacteria</taxon>
        <taxon>Candidatus Woeseibacteriota</taxon>
    </lineage>
</organism>